<protein>
    <submittedName>
        <fullName evidence="2">Uncharacterized protein</fullName>
    </submittedName>
</protein>
<proteinExistence type="predicted"/>
<evidence type="ECO:0000256" key="1">
    <source>
        <dbReference type="SAM" id="MobiDB-lite"/>
    </source>
</evidence>
<dbReference type="EMBL" id="UGRY01000005">
    <property type="protein sequence ID" value="SUD48791.1"/>
    <property type="molecule type" value="Genomic_DNA"/>
</dbReference>
<name>A0A379JKN8_9NOCA</name>
<feature type="compositionally biased region" description="Low complexity" evidence="1">
    <location>
        <begin position="236"/>
        <end position="272"/>
    </location>
</feature>
<keyword evidence="3" id="KW-1185">Reference proteome</keyword>
<accession>A0A379JKN8</accession>
<gene>
    <name evidence="2" type="ORF">NCTC1934_06128</name>
</gene>
<organism evidence="2 3">
    <name type="scientific">Nocardia otitidiscaviarum</name>
    <dbReference type="NCBI Taxonomy" id="1823"/>
    <lineage>
        <taxon>Bacteria</taxon>
        <taxon>Bacillati</taxon>
        <taxon>Actinomycetota</taxon>
        <taxon>Actinomycetes</taxon>
        <taxon>Mycobacteriales</taxon>
        <taxon>Nocardiaceae</taxon>
        <taxon>Nocardia</taxon>
    </lineage>
</organism>
<sequence length="770" mass="80200">MDREAFVAVMNEASGMLDQGQAVEALERLTAFDDSLLDQPDPKDYGWIVSYRFRAAFAAADFAQALRIAESGPARFAADIPAGSMATMYSMAVEAATQLDRADVAVSMADKCIAIRRQLGAENEVLMAAMTACTLLGDIERHDLATPYAVLLVREGEGFDDYRSYGYYALCAAVEHQVGGDVFDILWAGRDWLTGVDNEFAREAREYLDSAPAIKDRIAGVHGTGEQLPADPPFPDGAAADAASGPDLLAPGKAPFAAADPAAPDLDPLGLPTVSSGAADERPALPNRRAAEPLPPERDGGGLTTPSGRHAETSPPLPESDADAALSLPDQEVGSLPPLPGRHAGGPPPVLDREARIPSPSAERSAGNLPPTPEEDPGGLPPLPGRGGGLPSLPVREAGGLPPLSGRDSGGFSLVPDTDLAPEADRRGLPKPAGADGGGFPSGDTAEPDISGLPPLPGRRRSGRSPLDADSPIPDVGAPSGLPPLPTRGERADAPFADPGSSNLIPPFGQLAGSAADVSFDEFAAPENAFGEPVPARPFSAALPPPTDPSTMLLDMNTVAAPAPQDAALPADGPKQPPADQCAGGETADALLAAGRAQLAASAFRALIDDALEAGQPDPLIMAKSVLGLLTALIFDDRVAEAHAVWTDNSGPTYLGIWALENGQTSVHDAVAYALIEAFLHSLGTGDPITSANAVDALMSRCLDFAFAQDPDAIGPMLNTWRRHIHEIFEGTPPPPALAAVQHAEQRWGHPVPPGPLYWMRPYRWVVDWL</sequence>
<evidence type="ECO:0000313" key="3">
    <source>
        <dbReference type="Proteomes" id="UP000255467"/>
    </source>
</evidence>
<evidence type="ECO:0000313" key="2">
    <source>
        <dbReference type="EMBL" id="SUD48791.1"/>
    </source>
</evidence>
<reference evidence="2 3" key="1">
    <citation type="submission" date="2018-06" db="EMBL/GenBank/DDBJ databases">
        <authorList>
            <consortium name="Pathogen Informatics"/>
            <person name="Doyle S."/>
        </authorList>
    </citation>
    <scope>NUCLEOTIDE SEQUENCE [LARGE SCALE GENOMIC DNA]</scope>
    <source>
        <strain evidence="2 3">NCTC1934</strain>
    </source>
</reference>
<feature type="compositionally biased region" description="Basic and acidic residues" evidence="1">
    <location>
        <begin position="279"/>
        <end position="300"/>
    </location>
</feature>
<dbReference type="AlphaFoldDB" id="A0A379JKN8"/>
<feature type="region of interest" description="Disordered" evidence="1">
    <location>
        <begin position="223"/>
        <end position="508"/>
    </location>
</feature>
<dbReference type="Proteomes" id="UP000255467">
    <property type="component" value="Unassembled WGS sequence"/>
</dbReference>
<dbReference type="STRING" id="1406858.GCA_000710895_04802"/>